<dbReference type="GO" id="GO:0005886">
    <property type="term" value="C:plasma membrane"/>
    <property type="evidence" value="ECO:0007669"/>
    <property type="project" value="UniProtKB-SubCell"/>
</dbReference>
<feature type="transmembrane region" description="Helical" evidence="14">
    <location>
        <begin position="467"/>
        <end position="485"/>
    </location>
</feature>
<dbReference type="CDD" id="cd11477">
    <property type="entry name" value="SLC5sbd_u1"/>
    <property type="match status" value="1"/>
</dbReference>
<evidence type="ECO:0000256" key="11">
    <source>
        <dbReference type="ARBA" id="ARBA00023201"/>
    </source>
</evidence>
<comment type="catalytic activity">
    <reaction evidence="12">
        <text>L-proline(in) + Na(+)(in) = L-proline(out) + Na(+)(out)</text>
        <dbReference type="Rhea" id="RHEA:28967"/>
        <dbReference type="ChEBI" id="CHEBI:29101"/>
        <dbReference type="ChEBI" id="CHEBI:60039"/>
    </reaction>
</comment>
<dbReference type="AlphaFoldDB" id="A0A7K1YBE9"/>
<reference evidence="15 16" key="1">
    <citation type="submission" date="2019-11" db="EMBL/GenBank/DDBJ databases">
        <title>Pedobacter sp. HMF7647 Genome sequencing and assembly.</title>
        <authorList>
            <person name="Kang H."/>
            <person name="Kim H."/>
            <person name="Joh K."/>
        </authorList>
    </citation>
    <scope>NUCLEOTIDE SEQUENCE [LARGE SCALE GENOMIC DNA]</scope>
    <source>
        <strain evidence="15 16">HMF7647</strain>
    </source>
</reference>
<dbReference type="Pfam" id="PF00474">
    <property type="entry name" value="SSF"/>
    <property type="match status" value="1"/>
</dbReference>
<evidence type="ECO:0000256" key="3">
    <source>
        <dbReference type="ARBA" id="ARBA00022448"/>
    </source>
</evidence>
<protein>
    <submittedName>
        <fullName evidence="15">Sodium:solute symporter</fullName>
    </submittedName>
</protein>
<evidence type="ECO:0000313" key="16">
    <source>
        <dbReference type="Proteomes" id="UP000466586"/>
    </source>
</evidence>
<evidence type="ECO:0000256" key="4">
    <source>
        <dbReference type="ARBA" id="ARBA00022475"/>
    </source>
</evidence>
<dbReference type="InterPro" id="IPR038377">
    <property type="entry name" value="Na/Glc_symporter_sf"/>
</dbReference>
<feature type="transmembrane region" description="Helical" evidence="14">
    <location>
        <begin position="264"/>
        <end position="287"/>
    </location>
</feature>
<gene>
    <name evidence="15" type="ORF">GS399_13045</name>
</gene>
<evidence type="ECO:0000256" key="5">
    <source>
        <dbReference type="ARBA" id="ARBA00022692"/>
    </source>
</evidence>
<accession>A0A7K1YBE9</accession>
<evidence type="ECO:0000313" key="15">
    <source>
        <dbReference type="EMBL" id="MXV51905.1"/>
    </source>
</evidence>
<dbReference type="GO" id="GO:0005298">
    <property type="term" value="F:proline:sodium symporter activity"/>
    <property type="evidence" value="ECO:0007669"/>
    <property type="project" value="TreeGrafter"/>
</dbReference>
<feature type="transmembrane region" description="Helical" evidence="14">
    <location>
        <begin position="203"/>
        <end position="224"/>
    </location>
</feature>
<keyword evidence="16" id="KW-1185">Reference proteome</keyword>
<dbReference type="PROSITE" id="PS50283">
    <property type="entry name" value="NA_SOLUT_SYMP_3"/>
    <property type="match status" value="1"/>
</dbReference>
<dbReference type="EMBL" id="WVHT01000005">
    <property type="protein sequence ID" value="MXV51905.1"/>
    <property type="molecule type" value="Genomic_DNA"/>
</dbReference>
<feature type="transmembrane region" description="Helical" evidence="14">
    <location>
        <begin position="557"/>
        <end position="577"/>
    </location>
</feature>
<dbReference type="InterPro" id="IPR050277">
    <property type="entry name" value="Sodium:Solute_Symporter"/>
</dbReference>
<keyword evidence="6" id="KW-0769">Symport</keyword>
<comment type="similarity">
    <text evidence="2 13">Belongs to the sodium:solute symporter (SSF) (TC 2.A.21) family.</text>
</comment>
<dbReference type="GO" id="GO:0015193">
    <property type="term" value="F:L-proline transmembrane transporter activity"/>
    <property type="evidence" value="ECO:0007669"/>
    <property type="project" value="TreeGrafter"/>
</dbReference>
<organism evidence="15 16">
    <name type="scientific">Hufsiella arboris</name>
    <dbReference type="NCBI Taxonomy" id="2695275"/>
    <lineage>
        <taxon>Bacteria</taxon>
        <taxon>Pseudomonadati</taxon>
        <taxon>Bacteroidota</taxon>
        <taxon>Sphingobacteriia</taxon>
        <taxon>Sphingobacteriales</taxon>
        <taxon>Sphingobacteriaceae</taxon>
        <taxon>Hufsiella</taxon>
    </lineage>
</organism>
<evidence type="ECO:0000256" key="7">
    <source>
        <dbReference type="ARBA" id="ARBA00022989"/>
    </source>
</evidence>
<evidence type="ECO:0000256" key="9">
    <source>
        <dbReference type="ARBA" id="ARBA00023065"/>
    </source>
</evidence>
<keyword evidence="7 14" id="KW-1133">Transmembrane helix</keyword>
<evidence type="ECO:0000256" key="1">
    <source>
        <dbReference type="ARBA" id="ARBA00004651"/>
    </source>
</evidence>
<dbReference type="PANTHER" id="PTHR48086:SF3">
    <property type="entry name" value="SODIUM_PROLINE SYMPORTER"/>
    <property type="match status" value="1"/>
</dbReference>
<comment type="subcellular location">
    <subcellularLocation>
        <location evidence="1">Cell membrane</location>
        <topology evidence="1">Multi-pass membrane protein</topology>
    </subcellularLocation>
</comment>
<evidence type="ECO:0000256" key="13">
    <source>
        <dbReference type="RuleBase" id="RU362091"/>
    </source>
</evidence>
<dbReference type="RefSeq" id="WP_160845075.1">
    <property type="nucleotide sequence ID" value="NZ_WVHT01000005.1"/>
</dbReference>
<proteinExistence type="inferred from homology"/>
<keyword evidence="3" id="KW-0813">Transport</keyword>
<feature type="transmembrane region" description="Helical" evidence="14">
    <location>
        <begin position="172"/>
        <end position="191"/>
    </location>
</feature>
<evidence type="ECO:0000256" key="2">
    <source>
        <dbReference type="ARBA" id="ARBA00006434"/>
    </source>
</evidence>
<evidence type="ECO:0000256" key="6">
    <source>
        <dbReference type="ARBA" id="ARBA00022847"/>
    </source>
</evidence>
<dbReference type="GO" id="GO:0015824">
    <property type="term" value="P:proline transport"/>
    <property type="evidence" value="ECO:0007669"/>
    <property type="project" value="TreeGrafter"/>
</dbReference>
<dbReference type="Gene3D" id="1.20.1730.10">
    <property type="entry name" value="Sodium/glucose cotransporter"/>
    <property type="match status" value="1"/>
</dbReference>
<feature type="transmembrane region" description="Helical" evidence="14">
    <location>
        <begin position="412"/>
        <end position="431"/>
    </location>
</feature>
<feature type="transmembrane region" description="Helical" evidence="14">
    <location>
        <begin position="6"/>
        <end position="25"/>
    </location>
</feature>
<dbReference type="InterPro" id="IPR001734">
    <property type="entry name" value="Na/solute_symporter"/>
</dbReference>
<feature type="transmembrane region" description="Helical" evidence="14">
    <location>
        <begin position="308"/>
        <end position="334"/>
    </location>
</feature>
<comment type="caution">
    <text evidence="15">The sequence shown here is derived from an EMBL/GenBank/DDBJ whole genome shotgun (WGS) entry which is preliminary data.</text>
</comment>
<dbReference type="Proteomes" id="UP000466586">
    <property type="component" value="Unassembled WGS sequence"/>
</dbReference>
<keyword evidence="4" id="KW-1003">Cell membrane</keyword>
<feature type="transmembrane region" description="Helical" evidence="14">
    <location>
        <begin position="128"/>
        <end position="152"/>
    </location>
</feature>
<keyword evidence="8" id="KW-0915">Sodium</keyword>
<name>A0A7K1YBE9_9SPHI</name>
<sequence length="610" mass="68700">MKLTLIDVSIIVLYLLSTVFIGLWYRKKARETKESYMLGGKSLPWYKLGLSDASDMFDISGTMWMVSLCFVYGMKSIWIPWLWPVFNQVFLMMYLSRWLRRSNAATGAEWLQTRFGKTGRGVENSHRVVIAFALLSCLGFLAYGFVGLGKFIEIFVPWDIVKPYIPFDVAPQYVAHVYGIIFTLFATFYSIIGGMHSIVLGDVIKYCIMTAACIAIGIIAVLHLRGEKLNVPDGWYSPFFGKHLDLDWSKIIKEANDKIDADGYSLFGVFFMMMAFKGVFAALAGPAPNYDMQKILSTRSPEEASKMSGFVSIILLPIRYTLVIGLTILGLIYYHQMDLKDAAGVTDFERILPAVINNFLPVGLMGLVLTGLLGAFMGTFSGTLNAAQAYIVNDIYLKYIHPKASTKEIISMNYLVGIIVVAVGILLGFFAKDVNSVLQWIVSALYGGYIASNVLKWHWWRFNANGFFWGMLTGIASALIFTRFFQGVEFLYYFPLLFALSLAGSIIGTYSAPPTDVKVLKSFYKNVRPWGFWGPVNDLVIADDPAFQPNRNFKLNMFNVVLGIIAQLCLTILPMYLILWQKLPLIITVLILGVIIAILKKTWWNKLNEY</sequence>
<evidence type="ECO:0000256" key="14">
    <source>
        <dbReference type="SAM" id="Phobius"/>
    </source>
</evidence>
<keyword evidence="10 14" id="KW-0472">Membrane</keyword>
<keyword evidence="11" id="KW-0739">Sodium transport</keyword>
<dbReference type="PANTHER" id="PTHR48086">
    <property type="entry name" value="SODIUM/PROLINE SYMPORTER-RELATED"/>
    <property type="match status" value="1"/>
</dbReference>
<keyword evidence="5 14" id="KW-0812">Transmembrane</keyword>
<feature type="transmembrane region" description="Helical" evidence="14">
    <location>
        <begin position="354"/>
        <end position="376"/>
    </location>
</feature>
<evidence type="ECO:0000256" key="8">
    <source>
        <dbReference type="ARBA" id="ARBA00023053"/>
    </source>
</evidence>
<feature type="transmembrane region" description="Helical" evidence="14">
    <location>
        <begin position="491"/>
        <end position="512"/>
    </location>
</feature>
<evidence type="ECO:0000256" key="12">
    <source>
        <dbReference type="ARBA" id="ARBA00033708"/>
    </source>
</evidence>
<keyword evidence="9" id="KW-0406">Ion transport</keyword>
<evidence type="ECO:0000256" key="10">
    <source>
        <dbReference type="ARBA" id="ARBA00023136"/>
    </source>
</evidence>
<feature type="transmembrane region" description="Helical" evidence="14">
    <location>
        <begin position="583"/>
        <end position="599"/>
    </location>
</feature>